<proteinExistence type="inferred from homology"/>
<accession>A0A380N1R9</accession>
<keyword evidence="6 8" id="KW-0100">Branched-chain amino acid biosynthesis</keyword>
<dbReference type="UniPathway" id="UPA00049">
    <property type="reaction ID" value="UER00059"/>
</dbReference>
<keyword evidence="11" id="KW-1185">Reference proteome</keyword>
<evidence type="ECO:0000256" key="2">
    <source>
        <dbReference type="ARBA" id="ARBA00005025"/>
    </source>
</evidence>
<feature type="domain" description="ACT" evidence="9">
    <location>
        <begin position="9"/>
        <end position="83"/>
    </location>
</feature>
<evidence type="ECO:0000256" key="8">
    <source>
        <dbReference type="RuleBase" id="RU368092"/>
    </source>
</evidence>
<dbReference type="NCBIfam" id="NF008864">
    <property type="entry name" value="PRK11895.1"/>
    <property type="match status" value="1"/>
</dbReference>
<dbReference type="Pfam" id="PF22629">
    <property type="entry name" value="ACT_AHAS_ss"/>
    <property type="match status" value="1"/>
</dbReference>
<reference evidence="10 11" key="1">
    <citation type="submission" date="2018-06" db="EMBL/GenBank/DDBJ databases">
        <authorList>
            <consortium name="Pathogen Informatics"/>
            <person name="Doyle S."/>
        </authorList>
    </citation>
    <scope>NUCLEOTIDE SEQUENCE [LARGE SCALE GENOMIC DNA]</scope>
    <source>
        <strain evidence="10 11">NCTC10717</strain>
    </source>
</reference>
<comment type="pathway">
    <text evidence="2 8">Amino-acid biosynthesis; L-valine biosynthesis; L-valine from pyruvate: step 1/4.</text>
</comment>
<gene>
    <name evidence="10" type="primary">ilvH</name>
    <name evidence="10" type="ORF">NCTC10717_02230</name>
</gene>
<comment type="function">
    <text evidence="8">Catalyzes the conversion of 2 pyruvate molecules into acetolactate in the first common step of the biosynthetic pathway of the branched-amino acids such as leucine, isoleucine, and valine.</text>
</comment>
<keyword evidence="5 8" id="KW-0028">Amino-acid biosynthesis</keyword>
<dbReference type="AlphaFoldDB" id="A0A380N1R9"/>
<dbReference type="InterPro" id="IPR039557">
    <property type="entry name" value="AHAS_ACT"/>
</dbReference>
<dbReference type="InterPro" id="IPR019455">
    <property type="entry name" value="Acetolactate_synth_ssu_C"/>
</dbReference>
<dbReference type="Gene3D" id="3.30.70.1150">
    <property type="entry name" value="ACT-like. Chain A, domain 2"/>
    <property type="match status" value="1"/>
</dbReference>
<evidence type="ECO:0000313" key="10">
    <source>
        <dbReference type="EMBL" id="SUO98478.1"/>
    </source>
</evidence>
<evidence type="ECO:0000256" key="1">
    <source>
        <dbReference type="ARBA" id="ARBA00004974"/>
    </source>
</evidence>
<comment type="similarity">
    <text evidence="3 8">Belongs to the acetolactate synthase small subunit family.</text>
</comment>
<name>A0A380N1R9_9GAMM</name>
<dbReference type="PANTHER" id="PTHR30239">
    <property type="entry name" value="ACETOLACTATE SYNTHASE SMALL SUBUNIT"/>
    <property type="match status" value="1"/>
</dbReference>
<dbReference type="Proteomes" id="UP000254575">
    <property type="component" value="Unassembled WGS sequence"/>
</dbReference>
<dbReference type="EC" id="2.2.1.6" evidence="8"/>
<dbReference type="PROSITE" id="PS51671">
    <property type="entry name" value="ACT"/>
    <property type="match status" value="1"/>
</dbReference>
<evidence type="ECO:0000256" key="5">
    <source>
        <dbReference type="ARBA" id="ARBA00022605"/>
    </source>
</evidence>
<dbReference type="InterPro" id="IPR045865">
    <property type="entry name" value="ACT-like_dom_sf"/>
</dbReference>
<evidence type="ECO:0000256" key="7">
    <source>
        <dbReference type="ARBA" id="ARBA00048670"/>
    </source>
</evidence>
<dbReference type="CDD" id="cd04878">
    <property type="entry name" value="ACT_AHAS"/>
    <property type="match status" value="1"/>
</dbReference>
<dbReference type="InterPro" id="IPR002912">
    <property type="entry name" value="ACT_dom"/>
</dbReference>
<organism evidence="10 11">
    <name type="scientific">Suttonella indologenes</name>
    <dbReference type="NCBI Taxonomy" id="13276"/>
    <lineage>
        <taxon>Bacteria</taxon>
        <taxon>Pseudomonadati</taxon>
        <taxon>Pseudomonadota</taxon>
        <taxon>Gammaproteobacteria</taxon>
        <taxon>Cardiobacteriales</taxon>
        <taxon>Cardiobacteriaceae</taxon>
        <taxon>Suttonella</taxon>
    </lineage>
</organism>
<dbReference type="InterPro" id="IPR027271">
    <property type="entry name" value="Acetolactate_synth/TF_NikR_C"/>
</dbReference>
<dbReference type="Gene3D" id="3.30.70.260">
    <property type="match status" value="1"/>
</dbReference>
<comment type="pathway">
    <text evidence="1 8">Amino-acid biosynthesis; L-isoleucine biosynthesis; L-isoleucine from 2-oxobutanoate: step 1/4.</text>
</comment>
<dbReference type="UniPathway" id="UPA00047">
    <property type="reaction ID" value="UER00055"/>
</dbReference>
<dbReference type="GO" id="GO:0003984">
    <property type="term" value="F:acetolactate synthase activity"/>
    <property type="evidence" value="ECO:0007669"/>
    <property type="project" value="UniProtKB-UniRule"/>
</dbReference>
<sequence length="170" mass="18989">MKTQLERHIISILMANEAGALSRVVGLFSARGFNIESLNVAPTQDPSISRLTLTTFCDNQIIEQINKQLNKLIDVIKLVNIEEHELIDREMMMVKIIADEKDRPNLLQLSDVFRARVVDMHPSTIVIEISGSPRKLDAFLAMLDHKKIREIARTGVTGLAVTGSGKCLDL</sequence>
<evidence type="ECO:0000256" key="3">
    <source>
        <dbReference type="ARBA" id="ARBA00006341"/>
    </source>
</evidence>
<dbReference type="NCBIfam" id="TIGR00119">
    <property type="entry name" value="acolac_sm"/>
    <property type="match status" value="1"/>
</dbReference>
<evidence type="ECO:0000313" key="11">
    <source>
        <dbReference type="Proteomes" id="UP000254575"/>
    </source>
</evidence>
<evidence type="ECO:0000259" key="9">
    <source>
        <dbReference type="PROSITE" id="PS51671"/>
    </source>
</evidence>
<comment type="subunit">
    <text evidence="4 8">Dimer of large and small chains.</text>
</comment>
<evidence type="ECO:0000256" key="4">
    <source>
        <dbReference type="ARBA" id="ARBA00011744"/>
    </source>
</evidence>
<dbReference type="GO" id="GO:0009099">
    <property type="term" value="P:L-valine biosynthetic process"/>
    <property type="evidence" value="ECO:0007669"/>
    <property type="project" value="UniProtKB-UniRule"/>
</dbReference>
<dbReference type="Pfam" id="PF10369">
    <property type="entry name" value="ALS_ss_C"/>
    <property type="match status" value="1"/>
</dbReference>
<dbReference type="EMBL" id="UHIA01000004">
    <property type="protein sequence ID" value="SUO98478.1"/>
    <property type="molecule type" value="Genomic_DNA"/>
</dbReference>
<evidence type="ECO:0000256" key="6">
    <source>
        <dbReference type="ARBA" id="ARBA00023304"/>
    </source>
</evidence>
<dbReference type="OrthoDB" id="9787365at2"/>
<dbReference type="PANTHER" id="PTHR30239:SF0">
    <property type="entry name" value="ACETOLACTATE SYNTHASE SMALL SUBUNIT 1, CHLOROPLASTIC"/>
    <property type="match status" value="1"/>
</dbReference>
<dbReference type="InterPro" id="IPR054480">
    <property type="entry name" value="AHAS_small-like_ACT"/>
</dbReference>
<dbReference type="InterPro" id="IPR004789">
    <property type="entry name" value="Acetalactate_synth_ssu"/>
</dbReference>
<dbReference type="GO" id="GO:1990610">
    <property type="term" value="F:acetolactate synthase regulator activity"/>
    <property type="evidence" value="ECO:0007669"/>
    <property type="project" value="UniProtKB-UniRule"/>
</dbReference>
<dbReference type="FunFam" id="3.30.70.260:FF:000001">
    <property type="entry name" value="Acetolactate synthase, small subunit"/>
    <property type="match status" value="1"/>
</dbReference>
<comment type="catalytic activity">
    <reaction evidence="7 8">
        <text>2 pyruvate + H(+) = (2S)-2-acetolactate + CO2</text>
        <dbReference type="Rhea" id="RHEA:25249"/>
        <dbReference type="ChEBI" id="CHEBI:15361"/>
        <dbReference type="ChEBI" id="CHEBI:15378"/>
        <dbReference type="ChEBI" id="CHEBI:16526"/>
        <dbReference type="ChEBI" id="CHEBI:58476"/>
        <dbReference type="EC" id="2.2.1.6"/>
    </reaction>
</comment>
<protein>
    <recommendedName>
        <fullName evidence="8">Acetolactate synthase small subunit</fullName>
        <shortName evidence="8">AHAS</shortName>
        <shortName evidence="8">ALS</shortName>
        <ecNumber evidence="8">2.2.1.6</ecNumber>
    </recommendedName>
    <alternativeName>
        <fullName evidence="8">Acetohydroxy-acid synthase small subunit</fullName>
    </alternativeName>
</protein>
<dbReference type="RefSeq" id="WP_115219300.1">
    <property type="nucleotide sequence ID" value="NZ_UHIA01000004.1"/>
</dbReference>
<dbReference type="GO" id="GO:0005829">
    <property type="term" value="C:cytosol"/>
    <property type="evidence" value="ECO:0007669"/>
    <property type="project" value="TreeGrafter"/>
</dbReference>
<dbReference type="GO" id="GO:0009097">
    <property type="term" value="P:isoleucine biosynthetic process"/>
    <property type="evidence" value="ECO:0007669"/>
    <property type="project" value="UniProtKB-UniRule"/>
</dbReference>
<dbReference type="SUPFAM" id="SSF55021">
    <property type="entry name" value="ACT-like"/>
    <property type="match status" value="2"/>
</dbReference>
<keyword evidence="8 10" id="KW-0808">Transferase</keyword>